<dbReference type="EMBL" id="MU858107">
    <property type="protein sequence ID" value="KAK4213551.1"/>
    <property type="molecule type" value="Genomic_DNA"/>
</dbReference>
<sequence length="219" mass="24092">MRAVLSLLGLLSAAAAQTQPALNTSDITIVKVAHSGNGCPQGTVGTSFSPDRTTITLSFDAVQLWAGPGYTSRDASKNCQVQLEMKYPPGWQFAITKSRWHGYFQLPDGIRAGFYTSFEISSQDTQVANVPTATLNGTDTVTEQLFNAEGAVDRELGSMCTPRSYTAGVSDRLLVRDRWSLTRMRSDAYTRDEGWMDDLPLTQQVELRWQACKACSQCF</sequence>
<reference evidence="2" key="2">
    <citation type="submission" date="2023-05" db="EMBL/GenBank/DDBJ databases">
        <authorList>
            <consortium name="Lawrence Berkeley National Laboratory"/>
            <person name="Steindorff A."/>
            <person name="Hensen N."/>
            <person name="Bonometti L."/>
            <person name="Westerberg I."/>
            <person name="Brannstrom I.O."/>
            <person name="Guillou S."/>
            <person name="Cros-Aarteil S."/>
            <person name="Calhoun S."/>
            <person name="Haridas S."/>
            <person name="Kuo A."/>
            <person name="Mondo S."/>
            <person name="Pangilinan J."/>
            <person name="Riley R."/>
            <person name="Labutti K."/>
            <person name="Andreopoulos B."/>
            <person name="Lipzen A."/>
            <person name="Chen C."/>
            <person name="Yanf M."/>
            <person name="Daum C."/>
            <person name="Ng V."/>
            <person name="Clum A."/>
            <person name="Ohm R."/>
            <person name="Martin F."/>
            <person name="Silar P."/>
            <person name="Natvig D."/>
            <person name="Lalanne C."/>
            <person name="Gautier V."/>
            <person name="Ament-Velasquez S.L."/>
            <person name="Kruys A."/>
            <person name="Hutchinson M.I."/>
            <person name="Powell A.J."/>
            <person name="Barry K."/>
            <person name="Miller A.N."/>
            <person name="Grigoriev I.V."/>
            <person name="Debuchy R."/>
            <person name="Gladieux P."/>
            <person name="Thoren M.H."/>
            <person name="Johannesson H."/>
        </authorList>
    </citation>
    <scope>NUCLEOTIDE SEQUENCE</scope>
    <source>
        <strain evidence="2">PSN293</strain>
    </source>
</reference>
<accession>A0AAN6Y7C1</accession>
<name>A0AAN6Y7C1_9PEZI</name>
<dbReference type="PANTHER" id="PTHR38847">
    <property type="match status" value="1"/>
</dbReference>
<evidence type="ECO:0008006" key="4">
    <source>
        <dbReference type="Google" id="ProtNLM"/>
    </source>
</evidence>
<dbReference type="Proteomes" id="UP001301769">
    <property type="component" value="Unassembled WGS sequence"/>
</dbReference>
<evidence type="ECO:0000256" key="1">
    <source>
        <dbReference type="SAM" id="SignalP"/>
    </source>
</evidence>
<feature type="chain" id="PRO_5043049827" description="DUF4360 domain-containing protein" evidence="1">
    <location>
        <begin position="17"/>
        <end position="219"/>
    </location>
</feature>
<evidence type="ECO:0000313" key="3">
    <source>
        <dbReference type="Proteomes" id="UP001301769"/>
    </source>
</evidence>
<dbReference type="Pfam" id="PF14273">
    <property type="entry name" value="DUF4360"/>
    <property type="match status" value="1"/>
</dbReference>
<gene>
    <name evidence="2" type="ORF">QBC37DRAFT_171413</name>
</gene>
<organism evidence="2 3">
    <name type="scientific">Rhypophila decipiens</name>
    <dbReference type="NCBI Taxonomy" id="261697"/>
    <lineage>
        <taxon>Eukaryota</taxon>
        <taxon>Fungi</taxon>
        <taxon>Dikarya</taxon>
        <taxon>Ascomycota</taxon>
        <taxon>Pezizomycotina</taxon>
        <taxon>Sordariomycetes</taxon>
        <taxon>Sordariomycetidae</taxon>
        <taxon>Sordariales</taxon>
        <taxon>Naviculisporaceae</taxon>
        <taxon>Rhypophila</taxon>
    </lineage>
</organism>
<protein>
    <recommendedName>
        <fullName evidence="4">DUF4360 domain-containing protein</fullName>
    </recommendedName>
</protein>
<comment type="caution">
    <text evidence="2">The sequence shown here is derived from an EMBL/GenBank/DDBJ whole genome shotgun (WGS) entry which is preliminary data.</text>
</comment>
<keyword evidence="3" id="KW-1185">Reference proteome</keyword>
<proteinExistence type="predicted"/>
<feature type="signal peptide" evidence="1">
    <location>
        <begin position="1"/>
        <end position="16"/>
    </location>
</feature>
<dbReference type="PANTHER" id="PTHR38847:SF1">
    <property type="entry name" value="PSEUDOURIDINE SYNTHASE RSUA_RLUA-LIKE DOMAIN-CONTAINING PROTEIN"/>
    <property type="match status" value="1"/>
</dbReference>
<dbReference type="InterPro" id="IPR025649">
    <property type="entry name" value="DUF4360"/>
</dbReference>
<reference evidence="2" key="1">
    <citation type="journal article" date="2023" name="Mol. Phylogenet. Evol.">
        <title>Genome-scale phylogeny and comparative genomics of the fungal order Sordariales.</title>
        <authorList>
            <person name="Hensen N."/>
            <person name="Bonometti L."/>
            <person name="Westerberg I."/>
            <person name="Brannstrom I.O."/>
            <person name="Guillou S."/>
            <person name="Cros-Aarteil S."/>
            <person name="Calhoun S."/>
            <person name="Haridas S."/>
            <person name="Kuo A."/>
            <person name="Mondo S."/>
            <person name="Pangilinan J."/>
            <person name="Riley R."/>
            <person name="LaButti K."/>
            <person name="Andreopoulos B."/>
            <person name="Lipzen A."/>
            <person name="Chen C."/>
            <person name="Yan M."/>
            <person name="Daum C."/>
            <person name="Ng V."/>
            <person name="Clum A."/>
            <person name="Steindorff A."/>
            <person name="Ohm R.A."/>
            <person name="Martin F."/>
            <person name="Silar P."/>
            <person name="Natvig D.O."/>
            <person name="Lalanne C."/>
            <person name="Gautier V."/>
            <person name="Ament-Velasquez S.L."/>
            <person name="Kruys A."/>
            <person name="Hutchinson M.I."/>
            <person name="Powell A.J."/>
            <person name="Barry K."/>
            <person name="Miller A.N."/>
            <person name="Grigoriev I.V."/>
            <person name="Debuchy R."/>
            <person name="Gladieux P."/>
            <person name="Hiltunen Thoren M."/>
            <person name="Johannesson H."/>
        </authorList>
    </citation>
    <scope>NUCLEOTIDE SEQUENCE</scope>
    <source>
        <strain evidence="2">PSN293</strain>
    </source>
</reference>
<dbReference type="AlphaFoldDB" id="A0AAN6Y7C1"/>
<keyword evidence="1" id="KW-0732">Signal</keyword>
<evidence type="ECO:0000313" key="2">
    <source>
        <dbReference type="EMBL" id="KAK4213551.1"/>
    </source>
</evidence>